<dbReference type="Proteomes" id="UP000015106">
    <property type="component" value="Chromosome 5"/>
</dbReference>
<evidence type="ECO:0000313" key="2">
    <source>
        <dbReference type="Proteomes" id="UP000015106"/>
    </source>
</evidence>
<reference evidence="1" key="3">
    <citation type="submission" date="2022-06" db="UniProtKB">
        <authorList>
            <consortium name="EnsemblPlants"/>
        </authorList>
    </citation>
    <scope>IDENTIFICATION</scope>
</reference>
<sequence length="84" mass="8826">HAPAPPPSSVQPLADGATNFPATNHHVQELRNHEISFPTQLIGRIHPEAVAIVLLPKLLPPSFVVDYVAVTASPASPTPPARSA</sequence>
<reference evidence="2" key="1">
    <citation type="journal article" date="2013" name="Nature">
        <title>Draft genome of the wheat A-genome progenitor Triticum urartu.</title>
        <authorList>
            <person name="Ling H.Q."/>
            <person name="Zhao S."/>
            <person name="Liu D."/>
            <person name="Wang J."/>
            <person name="Sun H."/>
            <person name="Zhang C."/>
            <person name="Fan H."/>
            <person name="Li D."/>
            <person name="Dong L."/>
            <person name="Tao Y."/>
            <person name="Gao C."/>
            <person name="Wu H."/>
            <person name="Li Y."/>
            <person name="Cui Y."/>
            <person name="Guo X."/>
            <person name="Zheng S."/>
            <person name="Wang B."/>
            <person name="Yu K."/>
            <person name="Liang Q."/>
            <person name="Yang W."/>
            <person name="Lou X."/>
            <person name="Chen J."/>
            <person name="Feng M."/>
            <person name="Jian J."/>
            <person name="Zhang X."/>
            <person name="Luo G."/>
            <person name="Jiang Y."/>
            <person name="Liu J."/>
            <person name="Wang Z."/>
            <person name="Sha Y."/>
            <person name="Zhang B."/>
            <person name="Wu H."/>
            <person name="Tang D."/>
            <person name="Shen Q."/>
            <person name="Xue P."/>
            <person name="Zou S."/>
            <person name="Wang X."/>
            <person name="Liu X."/>
            <person name="Wang F."/>
            <person name="Yang Y."/>
            <person name="An X."/>
            <person name="Dong Z."/>
            <person name="Zhang K."/>
            <person name="Zhang X."/>
            <person name="Luo M.C."/>
            <person name="Dvorak J."/>
            <person name="Tong Y."/>
            <person name="Wang J."/>
            <person name="Yang H."/>
            <person name="Li Z."/>
            <person name="Wang D."/>
            <person name="Zhang A."/>
            <person name="Wang J."/>
        </authorList>
    </citation>
    <scope>NUCLEOTIDE SEQUENCE</scope>
    <source>
        <strain evidence="2">cv. G1812</strain>
    </source>
</reference>
<reference evidence="1" key="2">
    <citation type="submission" date="2018-03" db="EMBL/GenBank/DDBJ databases">
        <title>The Triticum urartu genome reveals the dynamic nature of wheat genome evolution.</title>
        <authorList>
            <person name="Ling H."/>
            <person name="Ma B."/>
            <person name="Shi X."/>
            <person name="Liu H."/>
            <person name="Dong L."/>
            <person name="Sun H."/>
            <person name="Cao Y."/>
            <person name="Gao Q."/>
            <person name="Zheng S."/>
            <person name="Li Y."/>
            <person name="Yu Y."/>
            <person name="Du H."/>
            <person name="Qi M."/>
            <person name="Li Y."/>
            <person name="Yu H."/>
            <person name="Cui Y."/>
            <person name="Wang N."/>
            <person name="Chen C."/>
            <person name="Wu H."/>
            <person name="Zhao Y."/>
            <person name="Zhang J."/>
            <person name="Li Y."/>
            <person name="Zhou W."/>
            <person name="Zhang B."/>
            <person name="Hu W."/>
            <person name="Eijk M."/>
            <person name="Tang J."/>
            <person name="Witsenboer H."/>
            <person name="Zhao S."/>
            <person name="Li Z."/>
            <person name="Zhang A."/>
            <person name="Wang D."/>
            <person name="Liang C."/>
        </authorList>
    </citation>
    <scope>NUCLEOTIDE SEQUENCE [LARGE SCALE GENOMIC DNA]</scope>
    <source>
        <strain evidence="1">cv. G1812</strain>
    </source>
</reference>
<dbReference type="EnsemblPlants" id="TuG1812G0500003290.01.T01">
    <property type="protein sequence ID" value="TuG1812G0500003290.01.T01.cds389737"/>
    <property type="gene ID" value="TuG1812G0500003290.01"/>
</dbReference>
<keyword evidence="2" id="KW-1185">Reference proteome</keyword>
<proteinExistence type="predicted"/>
<evidence type="ECO:0000313" key="1">
    <source>
        <dbReference type="EnsemblPlants" id="TuG1812G0500003290.01.T01.cds389737"/>
    </source>
</evidence>
<dbReference type="AlphaFoldDB" id="A0A8R7UL24"/>
<protein>
    <submittedName>
        <fullName evidence="1">Uncharacterized protein</fullName>
    </submittedName>
</protein>
<dbReference type="Gramene" id="TuG1812G0500003290.01.T01">
    <property type="protein sequence ID" value="TuG1812G0500003290.01.T01.cds389737"/>
    <property type="gene ID" value="TuG1812G0500003290.01"/>
</dbReference>
<name>A0A8R7UL24_TRIUA</name>
<accession>A0A8R7UL24</accession>
<organism evidence="1 2">
    <name type="scientific">Triticum urartu</name>
    <name type="common">Red wild einkorn</name>
    <name type="synonym">Crithodium urartu</name>
    <dbReference type="NCBI Taxonomy" id="4572"/>
    <lineage>
        <taxon>Eukaryota</taxon>
        <taxon>Viridiplantae</taxon>
        <taxon>Streptophyta</taxon>
        <taxon>Embryophyta</taxon>
        <taxon>Tracheophyta</taxon>
        <taxon>Spermatophyta</taxon>
        <taxon>Magnoliopsida</taxon>
        <taxon>Liliopsida</taxon>
        <taxon>Poales</taxon>
        <taxon>Poaceae</taxon>
        <taxon>BOP clade</taxon>
        <taxon>Pooideae</taxon>
        <taxon>Triticodae</taxon>
        <taxon>Triticeae</taxon>
        <taxon>Triticinae</taxon>
        <taxon>Triticum</taxon>
    </lineage>
</organism>